<proteinExistence type="predicted"/>
<organism evidence="3 4">
    <name type="scientific">Podospora appendiculata</name>
    <dbReference type="NCBI Taxonomy" id="314037"/>
    <lineage>
        <taxon>Eukaryota</taxon>
        <taxon>Fungi</taxon>
        <taxon>Dikarya</taxon>
        <taxon>Ascomycota</taxon>
        <taxon>Pezizomycotina</taxon>
        <taxon>Sordariomycetes</taxon>
        <taxon>Sordariomycetidae</taxon>
        <taxon>Sordariales</taxon>
        <taxon>Podosporaceae</taxon>
        <taxon>Podospora</taxon>
    </lineage>
</organism>
<dbReference type="Proteomes" id="UP001270362">
    <property type="component" value="Unassembled WGS sequence"/>
</dbReference>
<keyword evidence="4" id="KW-1185">Reference proteome</keyword>
<feature type="region of interest" description="Disordered" evidence="1">
    <location>
        <begin position="42"/>
        <end position="98"/>
    </location>
</feature>
<comment type="caution">
    <text evidence="3">The sequence shown here is derived from an EMBL/GenBank/DDBJ whole genome shotgun (WGS) entry which is preliminary data.</text>
</comment>
<feature type="chain" id="PRO_5042108456" evidence="2">
    <location>
        <begin position="20"/>
        <end position="165"/>
    </location>
</feature>
<evidence type="ECO:0000313" key="3">
    <source>
        <dbReference type="EMBL" id="KAK3694330.1"/>
    </source>
</evidence>
<dbReference type="AlphaFoldDB" id="A0AAE1CHA1"/>
<gene>
    <name evidence="3" type="ORF">B0T22DRAFT_68079</name>
</gene>
<dbReference type="EMBL" id="JAULSO010000001">
    <property type="protein sequence ID" value="KAK3694330.1"/>
    <property type="molecule type" value="Genomic_DNA"/>
</dbReference>
<keyword evidence="2" id="KW-0732">Signal</keyword>
<feature type="signal peptide" evidence="2">
    <location>
        <begin position="1"/>
        <end position="19"/>
    </location>
</feature>
<evidence type="ECO:0000313" key="4">
    <source>
        <dbReference type="Proteomes" id="UP001270362"/>
    </source>
</evidence>
<evidence type="ECO:0000256" key="1">
    <source>
        <dbReference type="SAM" id="MobiDB-lite"/>
    </source>
</evidence>
<name>A0AAE1CHA1_9PEZI</name>
<accession>A0AAE1CHA1</accession>
<reference evidence="3" key="1">
    <citation type="journal article" date="2023" name="Mol. Phylogenet. Evol.">
        <title>Genome-scale phylogeny and comparative genomics of the fungal order Sordariales.</title>
        <authorList>
            <person name="Hensen N."/>
            <person name="Bonometti L."/>
            <person name="Westerberg I."/>
            <person name="Brannstrom I.O."/>
            <person name="Guillou S."/>
            <person name="Cros-Aarteil S."/>
            <person name="Calhoun S."/>
            <person name="Haridas S."/>
            <person name="Kuo A."/>
            <person name="Mondo S."/>
            <person name="Pangilinan J."/>
            <person name="Riley R."/>
            <person name="LaButti K."/>
            <person name="Andreopoulos B."/>
            <person name="Lipzen A."/>
            <person name="Chen C."/>
            <person name="Yan M."/>
            <person name="Daum C."/>
            <person name="Ng V."/>
            <person name="Clum A."/>
            <person name="Steindorff A."/>
            <person name="Ohm R.A."/>
            <person name="Martin F."/>
            <person name="Silar P."/>
            <person name="Natvig D.O."/>
            <person name="Lalanne C."/>
            <person name="Gautier V."/>
            <person name="Ament-Velasquez S.L."/>
            <person name="Kruys A."/>
            <person name="Hutchinson M.I."/>
            <person name="Powell A.J."/>
            <person name="Barry K."/>
            <person name="Miller A.N."/>
            <person name="Grigoriev I.V."/>
            <person name="Debuchy R."/>
            <person name="Gladieux P."/>
            <person name="Hiltunen Thoren M."/>
            <person name="Johannesson H."/>
        </authorList>
    </citation>
    <scope>NUCLEOTIDE SEQUENCE</scope>
    <source>
        <strain evidence="3">CBS 314.62</strain>
    </source>
</reference>
<protein>
    <submittedName>
        <fullName evidence="3">Uncharacterized protein</fullName>
    </submittedName>
</protein>
<reference evidence="3" key="2">
    <citation type="submission" date="2023-06" db="EMBL/GenBank/DDBJ databases">
        <authorList>
            <consortium name="Lawrence Berkeley National Laboratory"/>
            <person name="Haridas S."/>
            <person name="Hensen N."/>
            <person name="Bonometti L."/>
            <person name="Westerberg I."/>
            <person name="Brannstrom I.O."/>
            <person name="Guillou S."/>
            <person name="Cros-Aarteil S."/>
            <person name="Calhoun S."/>
            <person name="Kuo A."/>
            <person name="Mondo S."/>
            <person name="Pangilinan J."/>
            <person name="Riley R."/>
            <person name="Labutti K."/>
            <person name="Andreopoulos B."/>
            <person name="Lipzen A."/>
            <person name="Chen C."/>
            <person name="Yanf M."/>
            <person name="Daum C."/>
            <person name="Ng V."/>
            <person name="Clum A."/>
            <person name="Steindorff A."/>
            <person name="Ohm R."/>
            <person name="Martin F."/>
            <person name="Silar P."/>
            <person name="Natvig D."/>
            <person name="Lalanne C."/>
            <person name="Gautier V."/>
            <person name="Ament-Velasquez S.L."/>
            <person name="Kruys A."/>
            <person name="Hutchinson M.I."/>
            <person name="Powell A.J."/>
            <person name="Barry K."/>
            <person name="Miller A.N."/>
            <person name="Grigoriev I.V."/>
            <person name="Debuchy R."/>
            <person name="Gladieux P."/>
            <person name="Thoren M.H."/>
            <person name="Johannesson H."/>
        </authorList>
    </citation>
    <scope>NUCLEOTIDE SEQUENCE</scope>
    <source>
        <strain evidence="3">CBS 314.62</strain>
    </source>
</reference>
<evidence type="ECO:0000256" key="2">
    <source>
        <dbReference type="SAM" id="SignalP"/>
    </source>
</evidence>
<sequence>MCLAVPFMLLACCVTRSHSRPPFPSGPGPDQSLASPADSMIAGRGFRHSAPPTAAQAPRGSELEVRLRPHQSPTHPTNHPLEPDLEVDSQMSSSPVRVRQAPYLTRTTKQVQQVLDRRLSFTRSLPDEMQCLQCFTDRPVMPATLNPPSPNRLLLTGYPLLRVQR</sequence>